<dbReference type="SUPFAM" id="SSF46689">
    <property type="entry name" value="Homeodomain-like"/>
    <property type="match status" value="1"/>
</dbReference>
<dbReference type="EMBL" id="JAUTXY010000011">
    <property type="protein sequence ID" value="MEE2060192.1"/>
    <property type="molecule type" value="Genomic_DNA"/>
</dbReference>
<dbReference type="Proteomes" id="UP001336020">
    <property type="component" value="Unassembled WGS sequence"/>
</dbReference>
<dbReference type="PROSITE" id="PS50977">
    <property type="entry name" value="HTH_TETR_2"/>
    <property type="match status" value="1"/>
</dbReference>
<protein>
    <submittedName>
        <fullName evidence="4">TetR/AcrR family transcriptional regulator</fullName>
    </submittedName>
</protein>
<comment type="caution">
    <text evidence="4">The sequence shown here is derived from an EMBL/GenBank/DDBJ whole genome shotgun (WGS) entry which is preliminary data.</text>
</comment>
<evidence type="ECO:0000313" key="4">
    <source>
        <dbReference type="EMBL" id="MEE2060192.1"/>
    </source>
</evidence>
<dbReference type="Gene3D" id="1.10.10.60">
    <property type="entry name" value="Homeodomain-like"/>
    <property type="match status" value="1"/>
</dbReference>
<dbReference type="Pfam" id="PF00440">
    <property type="entry name" value="TetR_N"/>
    <property type="match status" value="1"/>
</dbReference>
<dbReference type="InterPro" id="IPR050109">
    <property type="entry name" value="HTH-type_TetR-like_transc_reg"/>
</dbReference>
<dbReference type="RefSeq" id="WP_330135380.1">
    <property type="nucleotide sequence ID" value="NZ_JAUTXY010000011.1"/>
</dbReference>
<dbReference type="PRINTS" id="PR00455">
    <property type="entry name" value="HTHTETR"/>
</dbReference>
<dbReference type="InterPro" id="IPR009057">
    <property type="entry name" value="Homeodomain-like_sf"/>
</dbReference>
<proteinExistence type="predicted"/>
<sequence length="221" mass="24308">MNEAVEVEAAQQAAAESVTLTPRSQAKAERRRQLLVAAARLIAERGFTGVRLEDLGAAVGISGPAVYRHFPNKDALLVEILVDISRRLFAGGTAVEESNSDPHETLEGLVDFHLDFALGEQDLIRVQDRELHSLTDEGRRQVRTLQRRYVEIWVGVLCRIDPALAESDARTMAHATFGLINSTPHSADPRSPHSTRTVLRRMALAALDSTRVEKVGQGDRS</sequence>
<dbReference type="InterPro" id="IPR001647">
    <property type="entry name" value="HTH_TetR"/>
</dbReference>
<keyword evidence="5" id="KW-1185">Reference proteome</keyword>
<evidence type="ECO:0000256" key="2">
    <source>
        <dbReference type="PROSITE-ProRule" id="PRU00335"/>
    </source>
</evidence>
<dbReference type="PANTHER" id="PTHR30055">
    <property type="entry name" value="HTH-TYPE TRANSCRIPTIONAL REGULATOR RUTR"/>
    <property type="match status" value="1"/>
</dbReference>
<evidence type="ECO:0000259" key="3">
    <source>
        <dbReference type="PROSITE" id="PS50977"/>
    </source>
</evidence>
<keyword evidence="1 2" id="KW-0238">DNA-binding</keyword>
<name>A0ABU7LH09_9NOCA</name>
<evidence type="ECO:0000313" key="5">
    <source>
        <dbReference type="Proteomes" id="UP001336020"/>
    </source>
</evidence>
<organism evidence="4 5">
    <name type="scientific">Rhodococcus artemisiae</name>
    <dbReference type="NCBI Taxonomy" id="714159"/>
    <lineage>
        <taxon>Bacteria</taxon>
        <taxon>Bacillati</taxon>
        <taxon>Actinomycetota</taxon>
        <taxon>Actinomycetes</taxon>
        <taxon>Mycobacteriales</taxon>
        <taxon>Nocardiaceae</taxon>
        <taxon>Rhodococcus</taxon>
    </lineage>
</organism>
<feature type="DNA-binding region" description="H-T-H motif" evidence="2">
    <location>
        <begin position="51"/>
        <end position="70"/>
    </location>
</feature>
<dbReference type="InterPro" id="IPR036271">
    <property type="entry name" value="Tet_transcr_reg_TetR-rel_C_sf"/>
</dbReference>
<dbReference type="Gene3D" id="1.10.357.10">
    <property type="entry name" value="Tetracycline Repressor, domain 2"/>
    <property type="match status" value="1"/>
</dbReference>
<dbReference type="SUPFAM" id="SSF48498">
    <property type="entry name" value="Tetracyclin repressor-like, C-terminal domain"/>
    <property type="match status" value="1"/>
</dbReference>
<dbReference type="Pfam" id="PF17932">
    <property type="entry name" value="TetR_C_24"/>
    <property type="match status" value="1"/>
</dbReference>
<dbReference type="PANTHER" id="PTHR30055:SF237">
    <property type="entry name" value="TRANSCRIPTIONAL REPRESSOR MCE3R"/>
    <property type="match status" value="1"/>
</dbReference>
<reference evidence="4 5" key="1">
    <citation type="submission" date="2023-07" db="EMBL/GenBank/DDBJ databases">
        <authorList>
            <person name="Girao M."/>
            <person name="Carvalho M.F."/>
        </authorList>
    </citation>
    <scope>NUCLEOTIDE SEQUENCE [LARGE SCALE GENOMIC DNA]</scope>
    <source>
        <strain evidence="4 5">YIM65754</strain>
    </source>
</reference>
<evidence type="ECO:0000256" key="1">
    <source>
        <dbReference type="ARBA" id="ARBA00023125"/>
    </source>
</evidence>
<dbReference type="InterPro" id="IPR041490">
    <property type="entry name" value="KstR2_TetR_C"/>
</dbReference>
<feature type="domain" description="HTH tetR-type" evidence="3">
    <location>
        <begin position="28"/>
        <end position="88"/>
    </location>
</feature>
<gene>
    <name evidence="4" type="ORF">Q7514_21975</name>
</gene>
<accession>A0ABU7LH09</accession>